<dbReference type="EMBL" id="CP134500">
    <property type="protein sequence ID" value="WNF31015.1"/>
    <property type="molecule type" value="Genomic_DNA"/>
</dbReference>
<dbReference type="SUPFAM" id="SSF46785">
    <property type="entry name" value="Winged helix' DNA-binding domain"/>
    <property type="match status" value="1"/>
</dbReference>
<proteinExistence type="predicted"/>
<evidence type="ECO:0000256" key="3">
    <source>
        <dbReference type="ARBA" id="ARBA00023163"/>
    </source>
</evidence>
<dbReference type="Pfam" id="PF08220">
    <property type="entry name" value="HTH_DeoR"/>
    <property type="match status" value="1"/>
</dbReference>
<dbReference type="Proteomes" id="UP001303236">
    <property type="component" value="Chromosome"/>
</dbReference>
<keyword evidence="3" id="KW-0804">Transcription</keyword>
<protein>
    <submittedName>
        <fullName evidence="5">Substrate-binding domain-containing protein</fullName>
    </submittedName>
</protein>
<dbReference type="SUPFAM" id="SSF53822">
    <property type="entry name" value="Periplasmic binding protein-like I"/>
    <property type="match status" value="1"/>
</dbReference>
<dbReference type="Pfam" id="PF13377">
    <property type="entry name" value="Peripla_BP_3"/>
    <property type="match status" value="1"/>
</dbReference>
<dbReference type="InterPro" id="IPR001034">
    <property type="entry name" value="DeoR_HTH"/>
</dbReference>
<dbReference type="PRINTS" id="PR00037">
    <property type="entry name" value="HTHLACR"/>
</dbReference>
<dbReference type="InterPro" id="IPR028082">
    <property type="entry name" value="Peripla_BP_I"/>
</dbReference>
<feature type="domain" description="HTH deoR-type" evidence="4">
    <location>
        <begin position="5"/>
        <end position="60"/>
    </location>
</feature>
<dbReference type="InterPro" id="IPR036390">
    <property type="entry name" value="WH_DNA-bd_sf"/>
</dbReference>
<dbReference type="InterPro" id="IPR018356">
    <property type="entry name" value="Tscrpt_reg_HTH_DeoR_CS"/>
</dbReference>
<dbReference type="Gene3D" id="1.10.10.10">
    <property type="entry name" value="Winged helix-like DNA-binding domain superfamily/Winged helix DNA-binding domain"/>
    <property type="match status" value="1"/>
</dbReference>
<dbReference type="PANTHER" id="PTHR30146:SF155">
    <property type="entry name" value="ALANINE RACEMASE"/>
    <property type="match status" value="1"/>
</dbReference>
<dbReference type="InterPro" id="IPR046335">
    <property type="entry name" value="LacI/GalR-like_sensor"/>
</dbReference>
<accession>A0ABY9W839</accession>
<evidence type="ECO:0000256" key="1">
    <source>
        <dbReference type="ARBA" id="ARBA00023015"/>
    </source>
</evidence>
<keyword evidence="1" id="KW-0805">Transcription regulation</keyword>
<evidence type="ECO:0000313" key="5">
    <source>
        <dbReference type="EMBL" id="WNF31015.1"/>
    </source>
</evidence>
<keyword evidence="6" id="KW-1185">Reference proteome</keyword>
<dbReference type="Gene3D" id="3.40.50.2300">
    <property type="match status" value="2"/>
</dbReference>
<dbReference type="PROSITE" id="PS00894">
    <property type="entry name" value="HTH_DEOR_1"/>
    <property type="match status" value="1"/>
</dbReference>
<evidence type="ECO:0000256" key="2">
    <source>
        <dbReference type="ARBA" id="ARBA00023125"/>
    </source>
</evidence>
<reference evidence="5 6" key="1">
    <citation type="submission" date="2023-09" db="EMBL/GenBank/DDBJ databases">
        <title>Genome completion map analysis of the actinomycetes C11-1.</title>
        <authorList>
            <person name="Qin P."/>
            <person name="Guan P."/>
        </authorList>
    </citation>
    <scope>NUCLEOTIDE SEQUENCE [LARGE SCALE GENOMIC DNA]</scope>
    <source>
        <strain evidence="5 6">C11-1</strain>
    </source>
</reference>
<dbReference type="PANTHER" id="PTHR30146">
    <property type="entry name" value="LACI-RELATED TRANSCRIPTIONAL REPRESSOR"/>
    <property type="match status" value="1"/>
</dbReference>
<keyword evidence="2" id="KW-0238">DNA-binding</keyword>
<name>A0ABY9W839_9ACTN</name>
<dbReference type="PROSITE" id="PS51000">
    <property type="entry name" value="HTH_DEOR_2"/>
    <property type="match status" value="1"/>
</dbReference>
<dbReference type="InterPro" id="IPR036388">
    <property type="entry name" value="WH-like_DNA-bd_sf"/>
</dbReference>
<evidence type="ECO:0000313" key="6">
    <source>
        <dbReference type="Proteomes" id="UP001303236"/>
    </source>
</evidence>
<sequence>MRLHVDQRHERVLELVRERGSLRVAELAAELGMSAVTLRRDVEALSAQGLVERLHGAVVWPSGQPRPAPAAPSAEGLVVGMVVPTTEYYYADVVRGARETVEAAGARLTIGLSHYLPDEDAAQTRRLLSTGADGLLLTPSWERGCPEPGEGLWAVEQETPVVLVERWAPLGHPAAGLDRVRSDHAHGAAEAVAHLAGLGHRAIALAVQDSPTAPRLKVGYRAAVEALGLSPVPASPLENTPSRSAQDRFERTLEYLCEGVASGHVTAAIVHSDADAIVLIPRLQARGVRVPEDLAVIAYDDEVASLADLPLTAVAPDKRAVGAAAARLLLSRLGASDPDAPAARTAGPGARRHLDILPALRIRVSCGAAAS</sequence>
<dbReference type="SMART" id="SM00420">
    <property type="entry name" value="HTH_DEOR"/>
    <property type="match status" value="1"/>
</dbReference>
<organism evidence="5 6">
    <name type="scientific">Streptomyces durocortorensis</name>
    <dbReference type="NCBI Taxonomy" id="2811104"/>
    <lineage>
        <taxon>Bacteria</taxon>
        <taxon>Bacillati</taxon>
        <taxon>Actinomycetota</taxon>
        <taxon>Actinomycetes</taxon>
        <taxon>Kitasatosporales</taxon>
        <taxon>Streptomycetaceae</taxon>
        <taxon>Streptomyces</taxon>
    </lineage>
</organism>
<gene>
    <name evidence="5" type="ORF">RI138_31560</name>
</gene>
<evidence type="ECO:0000259" key="4">
    <source>
        <dbReference type="PROSITE" id="PS51000"/>
    </source>
</evidence>